<evidence type="ECO:0000313" key="2">
    <source>
        <dbReference type="Proteomes" id="UP000220635"/>
    </source>
</evidence>
<protein>
    <submittedName>
        <fullName evidence="1">Uncharacterized protein</fullName>
    </submittedName>
</protein>
<sequence>MMVSFFIYPAVCCGLNVCWKWTKLCGLKFHLAVRLLPQNSVHTGKLGGRLTASKSPIGEGK</sequence>
<reference evidence="1 2" key="1">
    <citation type="submission" date="2017-09" db="EMBL/GenBank/DDBJ databases">
        <title>Large-scale bioinformatics analysis of Bacillus genomes uncovers conserved roles of natural products in bacterial physiology.</title>
        <authorList>
            <consortium name="Agbiome Team Llc"/>
            <person name="Bleich R.M."/>
            <person name="Grubbs K.J."/>
            <person name="Santa Maria K.C."/>
            <person name="Allen S.E."/>
            <person name="Farag S."/>
            <person name="Shank E.A."/>
            <person name="Bowers A."/>
        </authorList>
    </citation>
    <scope>NUCLEOTIDE SEQUENCE [LARGE SCALE GENOMIC DNA]</scope>
    <source>
        <strain evidence="1 2">AFS010695</strain>
    </source>
</reference>
<gene>
    <name evidence="1" type="ORF">CN425_11540</name>
</gene>
<dbReference type="AlphaFoldDB" id="A0A2A9U8R9"/>
<dbReference type="Proteomes" id="UP000220635">
    <property type="component" value="Unassembled WGS sequence"/>
</dbReference>
<proteinExistence type="predicted"/>
<comment type="caution">
    <text evidence="1">The sequence shown here is derived from an EMBL/GenBank/DDBJ whole genome shotgun (WGS) entry which is preliminary data.</text>
</comment>
<evidence type="ECO:0000313" key="1">
    <source>
        <dbReference type="EMBL" id="PEW02085.1"/>
    </source>
</evidence>
<name>A0A2A9U8R9_BACCE</name>
<dbReference type="EMBL" id="NTWE01000022">
    <property type="protein sequence ID" value="PEW02085.1"/>
    <property type="molecule type" value="Genomic_DNA"/>
</dbReference>
<accession>A0A2A9U8R9</accession>
<organism evidence="1 2">
    <name type="scientific">Bacillus cereus</name>
    <dbReference type="NCBI Taxonomy" id="1396"/>
    <lineage>
        <taxon>Bacteria</taxon>
        <taxon>Bacillati</taxon>
        <taxon>Bacillota</taxon>
        <taxon>Bacilli</taxon>
        <taxon>Bacillales</taxon>
        <taxon>Bacillaceae</taxon>
        <taxon>Bacillus</taxon>
        <taxon>Bacillus cereus group</taxon>
    </lineage>
</organism>